<keyword evidence="5" id="KW-1185">Reference proteome</keyword>
<dbReference type="InterPro" id="IPR001119">
    <property type="entry name" value="SLH_dom"/>
</dbReference>
<reference evidence="4 5" key="1">
    <citation type="journal article" date="2009" name="Int. J. Syst. Evol. Microbiol.">
        <title>Paenibacillus contaminans sp. nov., isolated from a contaminated laboratory plate.</title>
        <authorList>
            <person name="Chou J.H."/>
            <person name="Lee J.H."/>
            <person name="Lin M.C."/>
            <person name="Chang P.S."/>
            <person name="Arun A.B."/>
            <person name="Young C.C."/>
            <person name="Chen W.M."/>
        </authorList>
    </citation>
    <scope>NUCLEOTIDE SEQUENCE [LARGE SCALE GENOMIC DNA]</scope>
    <source>
        <strain evidence="4 5">CKOBP-6</strain>
    </source>
</reference>
<feature type="domain" description="SLH" evidence="3">
    <location>
        <begin position="2629"/>
        <end position="2688"/>
    </location>
</feature>
<evidence type="ECO:0000259" key="3">
    <source>
        <dbReference type="PROSITE" id="PS51272"/>
    </source>
</evidence>
<dbReference type="SUPFAM" id="SSF49899">
    <property type="entry name" value="Concanavalin A-like lectins/glucanases"/>
    <property type="match status" value="1"/>
</dbReference>
<keyword evidence="1" id="KW-0472">Membrane</keyword>
<dbReference type="InterPro" id="IPR056573">
    <property type="entry name" value="Lectin_L-type_dom"/>
</dbReference>
<dbReference type="PROSITE" id="PS51272">
    <property type="entry name" value="SLH"/>
    <property type="match status" value="3"/>
</dbReference>
<dbReference type="SUPFAM" id="SSF49265">
    <property type="entry name" value="Fibronectin type III"/>
    <property type="match status" value="1"/>
</dbReference>
<sequence length="2820" mass="304599">MFAYAIGGHQTHSEEKGDNSVNALYQARMMAKWKWKRKTALLLSLLLVLELMISIFAPGAMNVGTAEAADEPAPKYTTFLYKDFAKAASRIKFNNAAQVMPDGRLRLTPSVGATGGSIFNKERISLSASKAFSTYFAFQFSEQVNAGADGLVFVLQAGTNTAGSPGGDLGYLGIDDSLGIEFDSYYNPSDLGDPSTSHVGIHMDGTVNHKKLNKDGSAKKVVDVLPLGFNFDRTDKFHVWIDYDGQKISVFMNKNSNTRPADPILTQENVDLSRILTSEDVYAGFTAATGGAYENHDILEWYFTNKFDPIDDSCGCYREAPAVLDARTTVVNSVYRPGDTAYFTEVRLSDSSDNPGSGIALQVSNTSNITFLDASNQLAAYPGAAPTVTTDTYGIASYYFIPSTQGASPKFRVSTEFGTYEDVKIGQFPQVATGNVTPIYTSAGAKMEADIVANIQNTGNDSIIGWGVEYRKKAEGDAPAGPWITQRVEPYVIDTAGPRTVRLKGLEEDTFYEARAFAKNSGGASYGDIKTFIVQVPMQPGDVAYDNIGPGHLFVEDEQAVTLIGRNLNYLLKKMPVTDLAITVNGNGQTYPIPRESLKLVSSSNLKIELPKQADGSPLALGAYDLTINHTFFPSKTFNGAFRITDDASYRSRNYDEIVVRNNSEVRGPNEVDSITLRGPFIEYSSQKDVYQLKDPNAIVTLNDNLLFKGTSLIVDKTDPDKETIKGNGRLYINGKGVVPVMTTYTVFEGEFEFNPDNFSFQLRNPLNALDYIGMNMPVVIKSFTFIKGGIRVSGDMEVKVGVGSVEIKGGAKIDALEFKQNRIDLDADFKIGADFKSGPLESSELRFGIDTRIPEFRAGASAELKKAKIGFDIDLTIKKARLDAISFAVKKQMKLGSTGAQLTKIGGGVSNMSSMRTAPLTFSVLGAMSDYVTPKLSGNYMLNANDLRIDLSANHFGASGSLAIYSIKAADLESLIVYNPTGYQGFNKAGFRMGAKVNILDVIIGEVLVKYFQGQSFTGYAKAAIQIPRNITLIGGSRLASAEVGVYEKDMRAGLSVIGIGFKLAYIFSTKKTDFDVDVASTVKNVGKAVVNTGKAIVSGVKKIFSLFGTETSTKKGVMILSLDAGNGKAEKPEMIGQKLFESERLKATARGFMVPGKLTTHLLDTNPFVSKSGSLVRQTFKVDKPYQALLVLRHANQDVRLLKPDGTQAELRFNTNAAYNAEAGTVIAELDLNYAGEWTLESDDTLSVEIHKVLYRNPDLSISDVAGQVQTAERKAYVPLTFNERGTYLVEMDGAVAEAELLKADGRPYAVEASEQEAAWNTYSDGDKLYILAEISETGTWLANAGASAKVSLYKIQPGVGMSKVKAWKEAPEFASMADFNGISGMQVLLEIGSASAETKLYKPDGTIYPLVTDSSAAGWNAVFDESRGVITALVDVDFGGMWFVKSDDFTNLSALVLDQATSMAELNAEGVTYEYTLIMNEGRFLFDIAGGDASTQILDDAGNAVPIIYDENRPDRNAILDTEGRSLKVTVNVPRAGSWKIKTAGAVTIDQYKVNPVPEVNVLQAAAQSAMNSYEVTWRVNNPKPDTKVSLIMTENPEEPVGQVIASDLPASGIKTVTLPDGNLPGSYYLAVVADSEAFGPIFKVMDSAVELKAESMLQTPADLQAVSTGNGEITLRFQDSESSNVTAYRVLLADESGKVSYNGKVFDVEPKQGETQEAILSGLQTNETYHLSVMALHQSETSGLVSAPSSAVTVYLPDPEPVSLSLELNTHGQAYVEHLYDPYYVKAEDLEGLTVQERELLKDKLTVTDANRVTVEIGSDQAAKVELFVNGESVGIKEAAAQQAVSFELSDLSERDYTISAEAVNERGDRSFFEQKMVVDRTAPYLYLKSPINGEVLGDSRVKLEGASGPGVRLTVNGAAVPVDRNGKFEYYTQIPSNGKLPLVLVAKDEVGNTTEHRLEVLKGAEAGNSGSAVDLAALAVDEGVLTSSFTAEGQDYYTTIDSRVKKLRVWAVPFASNAIVTVNGTVVDAARSALIDVMDGTTVTAVVKAGGNEKTYRLHVRTESDLAALKGLKVSGLPEEASEAADLSLNAPFNSTRTDYEMNVPNGITAVSLTPEAVADGSLIRVNGEETASRRASTELPLNVGDNALTVQVISPDEARKPEEQRDWTKAATYTVNIAREASGNAYLQSLGLEDVQLTPGTFDKDVFEYQATVTSDVTAVSLNASSADSEAAMLLNGEPLEASGKPVLELAPGANKFEIKVKAQNGDEQTYKLTVYRQQPFAFELSLSDLSLNNEMVFTQPFSPWVRNYNSRSLTYARLVTVYAVPSVTGTFVTINGKPIDDKNSAVVDLQPGSNTVLVRLESTDRSESNVYAIGITRLIDDTPNSSPNTSTTTTIPSFSISVNKDTNRTAAVATKTTDNGSSILHVAFVPEQLEKALDGQARGTVITIAIEESYDKIVSELTASLLRKMQEKEAVLVIRTGKGNYTLPATAINMKQVDETFGANATQDAIKVLVQLTPSSETVLQAIESSAASAGAEIAGTPVDFDVTFTYKDRSMNVGRFEQYVARELPLPDGIDPKRITTGVRYQEDGSLQHVPTYITQSEGKYWAVINSLTNSTYALIAHSKTFDDIQGHWAQTSIEDLASRLVLNGKSDDRYEPDDKVTRAEFTAIVIRSLGLAPEKAASAYGDVQADDWFAPFVATAQAYGLISGYEDGTFRPDRTISRAEATVFLSKAWALAGGASLTEEEAAAALSGVSDSADIPAWAKTPVGSAVKLGLLQGYEDGSVQTQRSITRAETATLVRNLLLKSELIQP</sequence>
<gene>
    <name evidence="4" type="ORF">DQG23_37775</name>
</gene>
<dbReference type="EMBL" id="QMFB01000043">
    <property type="protein sequence ID" value="RAV10474.1"/>
    <property type="molecule type" value="Genomic_DNA"/>
</dbReference>
<dbReference type="InterPro" id="IPR036116">
    <property type="entry name" value="FN3_sf"/>
</dbReference>
<evidence type="ECO:0000256" key="1">
    <source>
        <dbReference type="SAM" id="Phobius"/>
    </source>
</evidence>
<dbReference type="PANTHER" id="PTHR32401:SF48">
    <property type="entry name" value="LEGUME LECTIN DOMAIN-CONTAINING PROTEIN"/>
    <property type="match status" value="1"/>
</dbReference>
<protein>
    <submittedName>
        <fullName evidence="4">Uncharacterized protein</fullName>
    </submittedName>
</protein>
<dbReference type="InterPro" id="IPR001220">
    <property type="entry name" value="Legume_lectin_dom"/>
</dbReference>
<dbReference type="CDD" id="cd01951">
    <property type="entry name" value="lectin_L-type"/>
    <property type="match status" value="1"/>
</dbReference>
<feature type="domain" description="SLH" evidence="3">
    <location>
        <begin position="2689"/>
        <end position="2752"/>
    </location>
</feature>
<dbReference type="InterPro" id="IPR003961">
    <property type="entry name" value="FN3_dom"/>
</dbReference>
<evidence type="ECO:0000313" key="5">
    <source>
        <dbReference type="Proteomes" id="UP000250369"/>
    </source>
</evidence>
<dbReference type="InterPro" id="IPR013783">
    <property type="entry name" value="Ig-like_fold"/>
</dbReference>
<dbReference type="Gene3D" id="2.60.40.10">
    <property type="entry name" value="Immunoglobulins"/>
    <property type="match status" value="2"/>
</dbReference>
<evidence type="ECO:0000259" key="2">
    <source>
        <dbReference type="PROSITE" id="PS50853"/>
    </source>
</evidence>
<name>A0A329LRS2_9BACL</name>
<dbReference type="Gene3D" id="2.60.120.200">
    <property type="match status" value="1"/>
</dbReference>
<dbReference type="PROSITE" id="PS50853">
    <property type="entry name" value="FN3"/>
    <property type="match status" value="1"/>
</dbReference>
<dbReference type="InterPro" id="IPR025883">
    <property type="entry name" value="Cadherin-like_domain"/>
</dbReference>
<keyword evidence="1" id="KW-1133">Transmembrane helix</keyword>
<feature type="domain" description="Fibronectin type-III" evidence="2">
    <location>
        <begin position="1663"/>
        <end position="1763"/>
    </location>
</feature>
<accession>A0A329LRS2</accession>
<keyword evidence="1" id="KW-0812">Transmembrane</keyword>
<dbReference type="Pfam" id="PF00395">
    <property type="entry name" value="SLH"/>
    <property type="match status" value="3"/>
</dbReference>
<dbReference type="Pfam" id="PF12733">
    <property type="entry name" value="Cadherin-like"/>
    <property type="match status" value="4"/>
</dbReference>
<organism evidence="4 5">
    <name type="scientific">Paenibacillus contaminans</name>
    <dbReference type="NCBI Taxonomy" id="450362"/>
    <lineage>
        <taxon>Bacteria</taxon>
        <taxon>Bacillati</taxon>
        <taxon>Bacillota</taxon>
        <taxon>Bacilli</taxon>
        <taxon>Bacillales</taxon>
        <taxon>Paenibacillaceae</taxon>
        <taxon>Paenibacillus</taxon>
    </lineage>
</organism>
<dbReference type="InterPro" id="IPR013320">
    <property type="entry name" value="ConA-like_dom_sf"/>
</dbReference>
<comment type="caution">
    <text evidence="4">The sequence shown here is derived from an EMBL/GenBank/DDBJ whole genome shotgun (WGS) entry which is preliminary data.</text>
</comment>
<dbReference type="InterPro" id="IPR050258">
    <property type="entry name" value="Leguminous_Lectin"/>
</dbReference>
<dbReference type="GO" id="GO:0030246">
    <property type="term" value="F:carbohydrate binding"/>
    <property type="evidence" value="ECO:0007669"/>
    <property type="project" value="InterPro"/>
</dbReference>
<dbReference type="Proteomes" id="UP000250369">
    <property type="component" value="Unassembled WGS sequence"/>
</dbReference>
<evidence type="ECO:0000313" key="4">
    <source>
        <dbReference type="EMBL" id="RAV10474.1"/>
    </source>
</evidence>
<dbReference type="CDD" id="cd00063">
    <property type="entry name" value="FN3"/>
    <property type="match status" value="1"/>
</dbReference>
<dbReference type="Pfam" id="PF00139">
    <property type="entry name" value="Lectin_legB"/>
    <property type="match status" value="1"/>
</dbReference>
<feature type="transmembrane region" description="Helical" evidence="1">
    <location>
        <begin position="39"/>
        <end position="57"/>
    </location>
</feature>
<proteinExistence type="predicted"/>
<dbReference type="PANTHER" id="PTHR32401">
    <property type="entry name" value="CONCANAVALIN A-LIKE LECTIN FAMILY PROTEIN"/>
    <property type="match status" value="1"/>
</dbReference>
<dbReference type="SMART" id="SM00060">
    <property type="entry name" value="FN3"/>
    <property type="match status" value="2"/>
</dbReference>
<feature type="domain" description="SLH" evidence="3">
    <location>
        <begin position="2759"/>
        <end position="2820"/>
    </location>
</feature>